<proteinExistence type="predicted"/>
<reference evidence="2" key="1">
    <citation type="journal article" date="1999" name="Microbiology">
        <title>Functional analysis of genes responsible for the synthesis of the B-band O antigen of Pseudomonas aeruginosa serotype O6 lipopolysaccharide.</title>
        <authorList>
            <person name="Belanger M."/>
            <person name="Burrows L.L."/>
            <person name="Lam J.S."/>
        </authorList>
    </citation>
    <scope>NUCLEOTIDE SEQUENCE</scope>
    <source>
        <strain evidence="2">IATS O6</strain>
    </source>
</reference>
<keyword evidence="1" id="KW-0472">Membrane</keyword>
<dbReference type="EMBL" id="AF035937">
    <property type="protein sequence ID" value="AAF23999.1"/>
    <property type="molecule type" value="Genomic_DNA"/>
</dbReference>
<evidence type="ECO:0000313" key="2">
    <source>
        <dbReference type="EMBL" id="AAF23999.1"/>
    </source>
</evidence>
<evidence type="ECO:0000313" key="3">
    <source>
        <dbReference type="EMBL" id="AAM27818.1"/>
    </source>
</evidence>
<feature type="transmembrane region" description="Helical" evidence="1">
    <location>
        <begin position="46"/>
        <end position="64"/>
    </location>
</feature>
<protein>
    <submittedName>
        <fullName evidence="3">ORF_7</fullName>
    </submittedName>
    <submittedName>
        <fullName evidence="2">WbpQ</fullName>
    </submittedName>
</protein>
<reference evidence="3" key="2">
    <citation type="journal article" date="2002" name="J. Bacteriol.">
        <title>Genetic variation at the O-antigen biosynthetic locus in Pseudomonas aeruginosa.</title>
        <authorList>
            <person name="Raymond C.K."/>
            <person name="Sims E.H."/>
            <person name="Kas A."/>
            <person name="Spencer D.H."/>
            <person name="Kutyavin T.V."/>
            <person name="Ivey R.G."/>
            <person name="Zhou Y."/>
            <person name="Kaul R."/>
            <person name="Clendenning J.B."/>
            <person name="Olson M.V."/>
        </authorList>
    </citation>
    <scope>NUCLEOTIDE SEQUENCE</scope>
</reference>
<gene>
    <name evidence="2" type="primary">wbpQ</name>
</gene>
<sequence>MIFTLVRLDESSVVSMSGAIFAFESRLVLQVLNIRGACDSLFSSRSTFSMIVFLFFTHCFLFFMV</sequence>
<name>Q9RHD5_PSEAI</name>
<dbReference type="AlphaFoldDB" id="Q9RHD5"/>
<keyword evidence="1" id="KW-1133">Transmembrane helix</keyword>
<dbReference type="EMBL" id="AF498417">
    <property type="protein sequence ID" value="AAM27818.1"/>
    <property type="molecule type" value="Genomic_DNA"/>
</dbReference>
<keyword evidence="1" id="KW-0812">Transmembrane</keyword>
<evidence type="ECO:0000256" key="1">
    <source>
        <dbReference type="SAM" id="Phobius"/>
    </source>
</evidence>
<accession>Q9RHD5</accession>
<organism evidence="2">
    <name type="scientific">Pseudomonas aeruginosa</name>
    <dbReference type="NCBI Taxonomy" id="287"/>
    <lineage>
        <taxon>Bacteria</taxon>
        <taxon>Pseudomonadati</taxon>
        <taxon>Pseudomonadota</taxon>
        <taxon>Gammaproteobacteria</taxon>
        <taxon>Pseudomonadales</taxon>
        <taxon>Pseudomonadaceae</taxon>
        <taxon>Pseudomonas</taxon>
    </lineage>
</organism>